<reference evidence="2 3" key="1">
    <citation type="submission" date="2023-12" db="EMBL/GenBank/DDBJ databases">
        <title>Sinomonas terricola sp. nov, isolated from litchi orchard soil in Guangdong, PR China.</title>
        <authorList>
            <person name="Jiaxin W."/>
            <person name="Yang Z."/>
            <person name="Honghui Z."/>
        </authorList>
    </citation>
    <scope>NUCLEOTIDE SEQUENCE [LARGE SCALE GENOMIC DNA]</scope>
    <source>
        <strain evidence="2 3">JGH33</strain>
    </source>
</reference>
<feature type="region of interest" description="Disordered" evidence="1">
    <location>
        <begin position="100"/>
        <end position="119"/>
    </location>
</feature>
<proteinExistence type="predicted"/>
<dbReference type="Proteomes" id="UP001304769">
    <property type="component" value="Unassembled WGS sequence"/>
</dbReference>
<name>A0ABU5T197_9MICC</name>
<evidence type="ECO:0000313" key="3">
    <source>
        <dbReference type="Proteomes" id="UP001304769"/>
    </source>
</evidence>
<evidence type="ECO:0000256" key="1">
    <source>
        <dbReference type="SAM" id="MobiDB-lite"/>
    </source>
</evidence>
<evidence type="ECO:0008006" key="4">
    <source>
        <dbReference type="Google" id="ProtNLM"/>
    </source>
</evidence>
<sequence>MTYVYRGNLVDVIDHGEPRGYWQHRRLGVPACDACKEARNRARRTTNRRPYRAAKCGTDSGYSKHRREGTPICLPCKVAHSKKGSEYYWRRMAEAEYQRMEPDTRHGTPGGYRKHKRLGSDPCAACKKAHSADSLAYYYRRKEEKEPCKAP</sequence>
<evidence type="ECO:0000313" key="2">
    <source>
        <dbReference type="EMBL" id="MEA5453266.1"/>
    </source>
</evidence>
<accession>A0ABU5T197</accession>
<comment type="caution">
    <text evidence="2">The sequence shown here is derived from an EMBL/GenBank/DDBJ whole genome shotgun (WGS) entry which is preliminary data.</text>
</comment>
<dbReference type="EMBL" id="JAYGGQ010000001">
    <property type="protein sequence ID" value="MEA5453266.1"/>
    <property type="molecule type" value="Genomic_DNA"/>
</dbReference>
<protein>
    <recommendedName>
        <fullName evidence="4">HNH endonuclease</fullName>
    </recommendedName>
</protein>
<organism evidence="2 3">
    <name type="scientific">Sinomonas terricola</name>
    <dbReference type="NCBI Taxonomy" id="3110330"/>
    <lineage>
        <taxon>Bacteria</taxon>
        <taxon>Bacillati</taxon>
        <taxon>Actinomycetota</taxon>
        <taxon>Actinomycetes</taxon>
        <taxon>Micrococcales</taxon>
        <taxon>Micrococcaceae</taxon>
        <taxon>Sinomonas</taxon>
    </lineage>
</organism>
<gene>
    <name evidence="2" type="ORF">SPF06_00890</name>
</gene>
<keyword evidence="3" id="KW-1185">Reference proteome</keyword>
<dbReference type="RefSeq" id="WP_323277035.1">
    <property type="nucleotide sequence ID" value="NZ_JAYGGQ010000001.1"/>
</dbReference>